<dbReference type="Pfam" id="PF00198">
    <property type="entry name" value="2-oxoacid_dh"/>
    <property type="match status" value="1"/>
</dbReference>
<protein>
    <submittedName>
        <fullName evidence="5">Dihydrolipoyllysine-residue acetyltransferase component of pyruvate dehydrogenase complex</fullName>
        <ecNumber evidence="5">2.3.1.12</ecNumber>
    </submittedName>
</protein>
<evidence type="ECO:0000313" key="5">
    <source>
        <dbReference type="EMBL" id="MPN51211.1"/>
    </source>
</evidence>
<dbReference type="InterPro" id="IPR050743">
    <property type="entry name" value="2-oxoacid_DH_E2_comp"/>
</dbReference>
<dbReference type="SUPFAM" id="SSF52777">
    <property type="entry name" value="CoA-dependent acyltransferases"/>
    <property type="match status" value="1"/>
</dbReference>
<dbReference type="GO" id="GO:0004742">
    <property type="term" value="F:dihydrolipoyllysine-residue acetyltransferase activity"/>
    <property type="evidence" value="ECO:0007669"/>
    <property type="project" value="UniProtKB-EC"/>
</dbReference>
<comment type="cofactor">
    <cofactor evidence="1">
        <name>(R)-lipoate</name>
        <dbReference type="ChEBI" id="CHEBI:83088"/>
    </cofactor>
</comment>
<comment type="caution">
    <text evidence="5">The sequence shown here is derived from an EMBL/GenBank/DDBJ whole genome shotgun (WGS) entry which is preliminary data.</text>
</comment>
<dbReference type="PANTHER" id="PTHR43178:SF5">
    <property type="entry name" value="LIPOAMIDE ACYLTRANSFERASE COMPONENT OF BRANCHED-CHAIN ALPHA-KETO ACID DEHYDROGENASE COMPLEX, MITOCHONDRIAL"/>
    <property type="match status" value="1"/>
</dbReference>
<dbReference type="InterPro" id="IPR001078">
    <property type="entry name" value="2-oxoacid_DH_actylTfrase"/>
</dbReference>
<evidence type="ECO:0000256" key="2">
    <source>
        <dbReference type="ARBA" id="ARBA00022679"/>
    </source>
</evidence>
<dbReference type="EMBL" id="VSSQ01116098">
    <property type="protein sequence ID" value="MPN51211.1"/>
    <property type="molecule type" value="Genomic_DNA"/>
</dbReference>
<keyword evidence="5" id="KW-0670">Pyruvate</keyword>
<dbReference type="Gene3D" id="3.30.559.10">
    <property type="entry name" value="Chloramphenicol acetyltransferase-like domain"/>
    <property type="match status" value="1"/>
</dbReference>
<accession>A0A645IIU9</accession>
<feature type="domain" description="2-oxoacid dehydrogenase acyltransferase catalytic" evidence="4">
    <location>
        <begin position="3"/>
        <end position="88"/>
    </location>
</feature>
<gene>
    <name evidence="5" type="primary">dlaT_3</name>
    <name evidence="5" type="ORF">SDC9_198853</name>
</gene>
<dbReference type="PANTHER" id="PTHR43178">
    <property type="entry name" value="DIHYDROLIPOAMIDE ACETYLTRANSFERASE COMPONENT OF PYRUVATE DEHYDROGENASE COMPLEX"/>
    <property type="match status" value="1"/>
</dbReference>
<dbReference type="GO" id="GO:0031405">
    <property type="term" value="F:lipoic acid binding"/>
    <property type="evidence" value="ECO:0007669"/>
    <property type="project" value="TreeGrafter"/>
</dbReference>
<proteinExistence type="predicted"/>
<evidence type="ECO:0000256" key="3">
    <source>
        <dbReference type="ARBA" id="ARBA00023315"/>
    </source>
</evidence>
<dbReference type="EC" id="2.3.1.12" evidence="5"/>
<reference evidence="5" key="1">
    <citation type="submission" date="2019-08" db="EMBL/GenBank/DDBJ databases">
        <authorList>
            <person name="Kucharzyk K."/>
            <person name="Murdoch R.W."/>
            <person name="Higgins S."/>
            <person name="Loffler F."/>
        </authorList>
    </citation>
    <scope>NUCLEOTIDE SEQUENCE</scope>
</reference>
<organism evidence="5">
    <name type="scientific">bioreactor metagenome</name>
    <dbReference type="NCBI Taxonomy" id="1076179"/>
    <lineage>
        <taxon>unclassified sequences</taxon>
        <taxon>metagenomes</taxon>
        <taxon>ecological metagenomes</taxon>
    </lineage>
</organism>
<sequence>MLGGATFTTTNLGALRIEAFTPIVAPPQTAILGIGCIDYKTRKTADGFSHYPAIGLSLTFDHRAVDGAPAARFLKALCESLEDYIGLLVE</sequence>
<keyword evidence="3 5" id="KW-0012">Acyltransferase</keyword>
<dbReference type="InterPro" id="IPR023213">
    <property type="entry name" value="CAT-like_dom_sf"/>
</dbReference>
<keyword evidence="2 5" id="KW-0808">Transferase</keyword>
<evidence type="ECO:0000256" key="1">
    <source>
        <dbReference type="ARBA" id="ARBA00001938"/>
    </source>
</evidence>
<name>A0A645IIU9_9ZZZZ</name>
<dbReference type="AlphaFoldDB" id="A0A645IIU9"/>
<evidence type="ECO:0000259" key="4">
    <source>
        <dbReference type="Pfam" id="PF00198"/>
    </source>
</evidence>
<dbReference type="GO" id="GO:0005737">
    <property type="term" value="C:cytoplasm"/>
    <property type="evidence" value="ECO:0007669"/>
    <property type="project" value="TreeGrafter"/>
</dbReference>